<reference evidence="2 3" key="1">
    <citation type="submission" date="2018-06" db="EMBL/GenBank/DDBJ databases">
        <authorList>
            <consortium name="Pathogen Informatics"/>
            <person name="Doyle S."/>
        </authorList>
    </citation>
    <scope>NUCLEOTIDE SEQUENCE [LARGE SCALE GENOMIC DNA]</scope>
    <source>
        <strain evidence="2 3">NCTC12026</strain>
    </source>
</reference>
<name>A0A379FZH0_9GAMM</name>
<dbReference type="OrthoDB" id="6461917at2"/>
<dbReference type="InterPro" id="IPR001387">
    <property type="entry name" value="Cro/C1-type_HTH"/>
</dbReference>
<gene>
    <name evidence="2" type="ORF">NCTC12026_00479</name>
</gene>
<proteinExistence type="predicted"/>
<dbReference type="Proteomes" id="UP000255129">
    <property type="component" value="Unassembled WGS sequence"/>
</dbReference>
<dbReference type="SUPFAM" id="SSF47413">
    <property type="entry name" value="lambda repressor-like DNA-binding domains"/>
    <property type="match status" value="1"/>
</dbReference>
<organism evidence="2 3">
    <name type="scientific">Providencia rustigianii</name>
    <dbReference type="NCBI Taxonomy" id="158850"/>
    <lineage>
        <taxon>Bacteria</taxon>
        <taxon>Pseudomonadati</taxon>
        <taxon>Pseudomonadota</taxon>
        <taxon>Gammaproteobacteria</taxon>
        <taxon>Enterobacterales</taxon>
        <taxon>Morganellaceae</taxon>
        <taxon>Providencia</taxon>
    </lineage>
</organism>
<dbReference type="AlphaFoldDB" id="A0A379FZH0"/>
<feature type="domain" description="HTH cro/C1-type" evidence="1">
    <location>
        <begin position="15"/>
        <end position="69"/>
    </location>
</feature>
<dbReference type="InterPro" id="IPR010982">
    <property type="entry name" value="Lambda_DNA-bd_dom_sf"/>
</dbReference>
<dbReference type="Gene3D" id="1.10.260.40">
    <property type="entry name" value="lambda repressor-like DNA-binding domains"/>
    <property type="match status" value="1"/>
</dbReference>
<sequence>MNNNHTISEIIGHKIKFIRERKKLPLQEVADAVGIDEMQQIRYEKGQSRIPIDKLKQYADYFGINMVTFFIFTEVEKKKIREHVKKTEKFIS</sequence>
<dbReference type="PROSITE" id="PS50943">
    <property type="entry name" value="HTH_CROC1"/>
    <property type="match status" value="1"/>
</dbReference>
<evidence type="ECO:0000313" key="3">
    <source>
        <dbReference type="Proteomes" id="UP000255129"/>
    </source>
</evidence>
<dbReference type="SMART" id="SM00530">
    <property type="entry name" value="HTH_XRE"/>
    <property type="match status" value="1"/>
</dbReference>
<dbReference type="GO" id="GO:0003677">
    <property type="term" value="F:DNA binding"/>
    <property type="evidence" value="ECO:0007669"/>
    <property type="project" value="InterPro"/>
</dbReference>
<dbReference type="Pfam" id="PF12844">
    <property type="entry name" value="HTH_19"/>
    <property type="match status" value="1"/>
</dbReference>
<accession>A0A379FZH0</accession>
<dbReference type="RefSeq" id="WP_006813791.1">
    <property type="nucleotide sequence ID" value="NZ_AP018946.1"/>
</dbReference>
<dbReference type="EMBL" id="UGUA01000002">
    <property type="protein sequence ID" value="SUC34150.1"/>
    <property type="molecule type" value="Genomic_DNA"/>
</dbReference>
<dbReference type="CDD" id="cd00093">
    <property type="entry name" value="HTH_XRE"/>
    <property type="match status" value="1"/>
</dbReference>
<evidence type="ECO:0000313" key="2">
    <source>
        <dbReference type="EMBL" id="SUC34150.1"/>
    </source>
</evidence>
<evidence type="ECO:0000259" key="1">
    <source>
        <dbReference type="PROSITE" id="PS50943"/>
    </source>
</evidence>
<protein>
    <submittedName>
        <fullName evidence="2">Helix-turn-helix domain</fullName>
    </submittedName>
</protein>